<keyword evidence="18" id="KW-1185">Reference proteome</keyword>
<evidence type="ECO:0000256" key="5">
    <source>
        <dbReference type="ARBA" id="ARBA00012179"/>
    </source>
</evidence>
<evidence type="ECO:0000256" key="7">
    <source>
        <dbReference type="ARBA" id="ARBA00022722"/>
    </source>
</evidence>
<sequence length="531" mass="61032">MMTLRKLSLILKPHSSTCVLFKTFSVCSSNASFSGERAENDQSSLLETKMKTYIKEGDIQAALQLFEESRKDSGVKLAWSVEGASSLLHMFSEHGEHKAVDRLYKDMQKNVSYIGEGAKTTVIKSYCNRHQFDKAIEMLHEITNDNMIHHTRHYDYVIKTLAHNGLTKKAFQLFDEKCQQQAHCRASRGDRCLTVDKEMIASLLNPMNIPEPLPKEGEGVVSNRKCDDEEAAKRHKVYKGMSLKVFSYLQHAGVKLPGQLLQVIRHWFRHDPYYSWTWKNSKVSEIGMCSNCGNHLTCGIAPSEISQLECEIIKLSSCLEQNVTILHGKKLDKRMCQELDDFKQFVKQQGPFDVIIDGLNVGLHGSMANRKNMVFSTDRIKETARNFASQKKKVLLIIRHNALVWNHAQSLINNLENICSVYTNKFNNDDLYLLYAAAFSGMQQVQIVTNDRLRDHRLLLPINLWWTFLRWTRLNCVSFSTSVNGKLKFFQQNFDPVVQRAGNSWHFPAKDDTWRCVTRAGLKKEFEYDSD</sequence>
<protein>
    <recommendedName>
        <fullName evidence="5">ribonuclease P</fullName>
        <ecNumber evidence="5">3.1.26.5</ecNumber>
    </recommendedName>
</protein>
<keyword evidence="13" id="KW-0809">Transit peptide</keyword>
<keyword evidence="9" id="KW-0677">Repeat</keyword>
<feature type="domain" description="PRORP" evidence="15">
    <location>
        <begin position="284"/>
        <end position="513"/>
    </location>
</feature>
<comment type="subcellular location">
    <subcellularLocation>
        <location evidence="3">Mitochondrion</location>
    </subcellularLocation>
</comment>
<dbReference type="EMBL" id="CALNXI010003082">
    <property type="protein sequence ID" value="CAH3192087.1"/>
    <property type="molecule type" value="Genomic_DNA"/>
</dbReference>
<feature type="domain" description="PROP1-like PPR" evidence="16">
    <location>
        <begin position="38"/>
        <end position="172"/>
    </location>
</feature>
<evidence type="ECO:0000256" key="1">
    <source>
        <dbReference type="ARBA" id="ARBA00000928"/>
    </source>
</evidence>
<evidence type="ECO:0000256" key="4">
    <source>
        <dbReference type="ARBA" id="ARBA00007626"/>
    </source>
</evidence>
<evidence type="ECO:0000256" key="11">
    <source>
        <dbReference type="ARBA" id="ARBA00022833"/>
    </source>
</evidence>
<reference evidence="17 18" key="1">
    <citation type="submission" date="2022-05" db="EMBL/GenBank/DDBJ databases">
        <authorList>
            <consortium name="Genoscope - CEA"/>
            <person name="William W."/>
        </authorList>
    </citation>
    <scope>NUCLEOTIDE SEQUENCE [LARGE SCALE GENOMIC DNA]</scope>
</reference>
<keyword evidence="12" id="KW-0460">Magnesium</keyword>
<evidence type="ECO:0000256" key="2">
    <source>
        <dbReference type="ARBA" id="ARBA00001946"/>
    </source>
</evidence>
<accession>A0ABN8SKA4</accession>
<evidence type="ECO:0000259" key="15">
    <source>
        <dbReference type="Pfam" id="PF16953"/>
    </source>
</evidence>
<dbReference type="EC" id="3.1.26.5" evidence="5"/>
<dbReference type="Pfam" id="PF17177">
    <property type="entry name" value="PPR_long"/>
    <property type="match status" value="1"/>
</dbReference>
<evidence type="ECO:0000256" key="3">
    <source>
        <dbReference type="ARBA" id="ARBA00004173"/>
    </source>
</evidence>
<dbReference type="InterPro" id="IPR011990">
    <property type="entry name" value="TPR-like_helical_dom_sf"/>
</dbReference>
<organism evidence="17 18">
    <name type="scientific">Porites evermanni</name>
    <dbReference type="NCBI Taxonomy" id="104178"/>
    <lineage>
        <taxon>Eukaryota</taxon>
        <taxon>Metazoa</taxon>
        <taxon>Cnidaria</taxon>
        <taxon>Anthozoa</taxon>
        <taxon>Hexacorallia</taxon>
        <taxon>Scleractinia</taxon>
        <taxon>Fungiina</taxon>
        <taxon>Poritidae</taxon>
        <taxon>Porites</taxon>
    </lineage>
</organism>
<dbReference type="InterPro" id="IPR031595">
    <property type="entry name" value="PRORP_C"/>
</dbReference>
<evidence type="ECO:0000256" key="8">
    <source>
        <dbReference type="ARBA" id="ARBA00022723"/>
    </source>
</evidence>
<keyword evidence="10" id="KW-0378">Hydrolase</keyword>
<evidence type="ECO:0000313" key="17">
    <source>
        <dbReference type="EMBL" id="CAH3192087.1"/>
    </source>
</evidence>
<dbReference type="NCBIfam" id="TIGR00756">
    <property type="entry name" value="PPR"/>
    <property type="match status" value="1"/>
</dbReference>
<comment type="cofactor">
    <cofactor evidence="2">
        <name>Mg(2+)</name>
        <dbReference type="ChEBI" id="CHEBI:18420"/>
    </cofactor>
</comment>
<keyword evidence="7" id="KW-0540">Nuclease</keyword>
<keyword evidence="14" id="KW-0496">Mitochondrion</keyword>
<dbReference type="PANTHER" id="PTHR13547">
    <property type="match status" value="1"/>
</dbReference>
<evidence type="ECO:0000313" key="18">
    <source>
        <dbReference type="Proteomes" id="UP001159427"/>
    </source>
</evidence>
<evidence type="ECO:0000259" key="16">
    <source>
        <dbReference type="Pfam" id="PF17177"/>
    </source>
</evidence>
<dbReference type="Gene3D" id="3.40.50.11980">
    <property type="match status" value="1"/>
</dbReference>
<evidence type="ECO:0000256" key="13">
    <source>
        <dbReference type="ARBA" id="ARBA00022946"/>
    </source>
</evidence>
<keyword evidence="8" id="KW-0479">Metal-binding</keyword>
<dbReference type="PANTHER" id="PTHR13547:SF1">
    <property type="entry name" value="MITOCHONDRIAL RIBONUCLEASE P CATALYTIC SUBUNIT"/>
    <property type="match status" value="1"/>
</dbReference>
<evidence type="ECO:0000256" key="14">
    <source>
        <dbReference type="ARBA" id="ARBA00023128"/>
    </source>
</evidence>
<keyword evidence="11" id="KW-0862">Zinc</keyword>
<evidence type="ECO:0000256" key="12">
    <source>
        <dbReference type="ARBA" id="ARBA00022842"/>
    </source>
</evidence>
<evidence type="ECO:0000256" key="9">
    <source>
        <dbReference type="ARBA" id="ARBA00022737"/>
    </source>
</evidence>
<dbReference type="Gene3D" id="1.25.40.10">
    <property type="entry name" value="Tetratricopeptide repeat domain"/>
    <property type="match status" value="1"/>
</dbReference>
<comment type="caution">
    <text evidence="17">The sequence shown here is derived from an EMBL/GenBank/DDBJ whole genome shotgun (WGS) entry which is preliminary data.</text>
</comment>
<dbReference type="Proteomes" id="UP001159427">
    <property type="component" value="Unassembled WGS sequence"/>
</dbReference>
<comment type="similarity">
    <text evidence="4">Belongs to the PPR family. P subfamily.</text>
</comment>
<dbReference type="InterPro" id="IPR033443">
    <property type="entry name" value="PROP1-like_PPR_dom"/>
</dbReference>
<comment type="catalytic activity">
    <reaction evidence="1">
        <text>Endonucleolytic cleavage of RNA, removing 5'-extranucleotides from tRNA precursor.</text>
        <dbReference type="EC" id="3.1.26.5"/>
    </reaction>
</comment>
<gene>
    <name evidence="17" type="ORF">PEVE_00023221</name>
</gene>
<evidence type="ECO:0000256" key="6">
    <source>
        <dbReference type="ARBA" id="ARBA00022694"/>
    </source>
</evidence>
<dbReference type="InterPro" id="IPR002885">
    <property type="entry name" value="PPR_rpt"/>
</dbReference>
<proteinExistence type="inferred from homology"/>
<dbReference type="Pfam" id="PF16953">
    <property type="entry name" value="PRORP"/>
    <property type="match status" value="1"/>
</dbReference>
<name>A0ABN8SKA4_9CNID</name>
<evidence type="ECO:0000256" key="10">
    <source>
        <dbReference type="ARBA" id="ARBA00022801"/>
    </source>
</evidence>
<keyword evidence="6" id="KW-0819">tRNA processing</keyword>